<organism evidence="1">
    <name type="scientific">marine sediment metagenome</name>
    <dbReference type="NCBI Taxonomy" id="412755"/>
    <lineage>
        <taxon>unclassified sequences</taxon>
        <taxon>metagenomes</taxon>
        <taxon>ecological metagenomes</taxon>
    </lineage>
</organism>
<name>A0A0F9RQB3_9ZZZZ</name>
<comment type="caution">
    <text evidence="1">The sequence shown here is derived from an EMBL/GenBank/DDBJ whole genome shotgun (WGS) entry which is preliminary data.</text>
</comment>
<evidence type="ECO:0000313" key="1">
    <source>
        <dbReference type="EMBL" id="KKN58675.1"/>
    </source>
</evidence>
<protein>
    <submittedName>
        <fullName evidence="1">Uncharacterized protein</fullName>
    </submittedName>
</protein>
<proteinExistence type="predicted"/>
<reference evidence="1" key="1">
    <citation type="journal article" date="2015" name="Nature">
        <title>Complex archaea that bridge the gap between prokaryotes and eukaryotes.</title>
        <authorList>
            <person name="Spang A."/>
            <person name="Saw J.H."/>
            <person name="Jorgensen S.L."/>
            <person name="Zaremba-Niedzwiedzka K."/>
            <person name="Martijn J."/>
            <person name="Lind A.E."/>
            <person name="van Eijk R."/>
            <person name="Schleper C."/>
            <person name="Guy L."/>
            <person name="Ettema T.J."/>
        </authorList>
    </citation>
    <scope>NUCLEOTIDE SEQUENCE</scope>
</reference>
<gene>
    <name evidence="1" type="ORF">LCGC14_0549670</name>
</gene>
<dbReference type="EMBL" id="LAZR01000751">
    <property type="protein sequence ID" value="KKN58675.1"/>
    <property type="molecule type" value="Genomic_DNA"/>
</dbReference>
<sequence>MTKKEAMRVIESKDEFIEYLMEEYRKLMLKHILFKSSLFDAEIQKARA</sequence>
<accession>A0A0F9RQB3</accession>
<dbReference type="AlphaFoldDB" id="A0A0F9RQB3"/>